<accession>A0A9D1U839</accession>
<gene>
    <name evidence="2" type="ORF">H9874_00940</name>
</gene>
<comment type="caution">
    <text evidence="2">The sequence shown here is derived from an EMBL/GenBank/DDBJ whole genome shotgun (WGS) entry which is preliminary data.</text>
</comment>
<feature type="chain" id="PRO_5038996705" evidence="1">
    <location>
        <begin position="40"/>
        <end position="100"/>
    </location>
</feature>
<evidence type="ECO:0000313" key="2">
    <source>
        <dbReference type="EMBL" id="HIW77698.1"/>
    </source>
</evidence>
<dbReference type="EMBL" id="DXGI01000030">
    <property type="protein sequence ID" value="HIW77698.1"/>
    <property type="molecule type" value="Genomic_DNA"/>
</dbReference>
<protein>
    <submittedName>
        <fullName evidence="2">Uncharacterized protein</fullName>
    </submittedName>
</protein>
<dbReference type="AlphaFoldDB" id="A0A9D1U839"/>
<name>A0A9D1U839_9BACT</name>
<keyword evidence="1" id="KW-0732">Signal</keyword>
<organism evidence="2 3">
    <name type="scientific">Candidatus Bilophila faecipullorum</name>
    <dbReference type="NCBI Taxonomy" id="2838482"/>
    <lineage>
        <taxon>Bacteria</taxon>
        <taxon>Pseudomonadati</taxon>
        <taxon>Thermodesulfobacteriota</taxon>
        <taxon>Desulfovibrionia</taxon>
        <taxon>Desulfovibrionales</taxon>
        <taxon>Desulfovibrionaceae</taxon>
        <taxon>Bilophila</taxon>
    </lineage>
</organism>
<evidence type="ECO:0000256" key="1">
    <source>
        <dbReference type="SAM" id="SignalP"/>
    </source>
</evidence>
<reference evidence="2" key="2">
    <citation type="submission" date="2021-04" db="EMBL/GenBank/DDBJ databases">
        <authorList>
            <person name="Gilroy R."/>
        </authorList>
    </citation>
    <scope>NUCLEOTIDE SEQUENCE</scope>
    <source>
        <strain evidence="2">ChiSxjej5B17-1746</strain>
    </source>
</reference>
<dbReference type="Proteomes" id="UP000824264">
    <property type="component" value="Unassembled WGS sequence"/>
</dbReference>
<evidence type="ECO:0000313" key="3">
    <source>
        <dbReference type="Proteomes" id="UP000824264"/>
    </source>
</evidence>
<proteinExistence type="predicted"/>
<sequence length="100" mass="10167">MCGSRSCASFKPPLKVFWRTAAGSAVTLCALTAALHGCAGAGALTGVPPAPATPGAIVTGEWSYAHGGGTVGVPGEWVHLPAREAGELQLWIEHAEDVCR</sequence>
<reference evidence="2" key="1">
    <citation type="journal article" date="2021" name="PeerJ">
        <title>Extensive microbial diversity within the chicken gut microbiome revealed by metagenomics and culture.</title>
        <authorList>
            <person name="Gilroy R."/>
            <person name="Ravi A."/>
            <person name="Getino M."/>
            <person name="Pursley I."/>
            <person name="Horton D.L."/>
            <person name="Alikhan N.F."/>
            <person name="Baker D."/>
            <person name="Gharbi K."/>
            <person name="Hall N."/>
            <person name="Watson M."/>
            <person name="Adriaenssens E.M."/>
            <person name="Foster-Nyarko E."/>
            <person name="Jarju S."/>
            <person name="Secka A."/>
            <person name="Antonio M."/>
            <person name="Oren A."/>
            <person name="Chaudhuri R.R."/>
            <person name="La Ragione R."/>
            <person name="Hildebrand F."/>
            <person name="Pallen M.J."/>
        </authorList>
    </citation>
    <scope>NUCLEOTIDE SEQUENCE</scope>
    <source>
        <strain evidence="2">ChiSxjej5B17-1746</strain>
    </source>
</reference>
<feature type="signal peptide" evidence="1">
    <location>
        <begin position="1"/>
        <end position="39"/>
    </location>
</feature>